<dbReference type="Proteomes" id="UP001311915">
    <property type="component" value="Unassembled WGS sequence"/>
</dbReference>
<sequence>MAKTRGGIIKRSGSNASKNKKRKDEEVFKASKKKKIVVEEHESNSDFDTMVKIDNYQDSSAQSSDDVEYSNNKSDSEDESNRDTQTGDEDEDPLSLPICARDISGKSYDLKTWINEIGAFSAKKIVRARMVVYRDLINLLVQEKIYEDFKGTCSGHLRHIPEHFKFNG</sequence>
<gene>
    <name evidence="2" type="ORF">R3W88_014495</name>
</gene>
<dbReference type="EMBL" id="JAWPEI010000009">
    <property type="protein sequence ID" value="KAK4716157.1"/>
    <property type="molecule type" value="Genomic_DNA"/>
</dbReference>
<evidence type="ECO:0000313" key="2">
    <source>
        <dbReference type="EMBL" id="KAK4716157.1"/>
    </source>
</evidence>
<evidence type="ECO:0000313" key="3">
    <source>
        <dbReference type="Proteomes" id="UP001311915"/>
    </source>
</evidence>
<reference evidence="2 3" key="1">
    <citation type="submission" date="2023-10" db="EMBL/GenBank/DDBJ databases">
        <title>Genome-Wide Identification Analysis in wild type Solanum Pinnatisectum Reveals Some Genes Defensing Phytophthora Infestans.</title>
        <authorList>
            <person name="Sun C."/>
        </authorList>
    </citation>
    <scope>NUCLEOTIDE SEQUENCE [LARGE SCALE GENOMIC DNA]</scope>
    <source>
        <strain evidence="2">LQN</strain>
        <tissue evidence="2">Leaf</tissue>
    </source>
</reference>
<feature type="compositionally biased region" description="Acidic residues" evidence="1">
    <location>
        <begin position="76"/>
        <end position="93"/>
    </location>
</feature>
<dbReference type="AlphaFoldDB" id="A0AAV9KW71"/>
<organism evidence="2 3">
    <name type="scientific">Solanum pinnatisectum</name>
    <name type="common">tansyleaf nightshade</name>
    <dbReference type="NCBI Taxonomy" id="50273"/>
    <lineage>
        <taxon>Eukaryota</taxon>
        <taxon>Viridiplantae</taxon>
        <taxon>Streptophyta</taxon>
        <taxon>Embryophyta</taxon>
        <taxon>Tracheophyta</taxon>
        <taxon>Spermatophyta</taxon>
        <taxon>Magnoliopsida</taxon>
        <taxon>eudicotyledons</taxon>
        <taxon>Gunneridae</taxon>
        <taxon>Pentapetalae</taxon>
        <taxon>asterids</taxon>
        <taxon>lamiids</taxon>
        <taxon>Solanales</taxon>
        <taxon>Solanaceae</taxon>
        <taxon>Solanoideae</taxon>
        <taxon>Solaneae</taxon>
        <taxon>Solanum</taxon>
    </lineage>
</organism>
<keyword evidence="3" id="KW-1185">Reference proteome</keyword>
<evidence type="ECO:0000256" key="1">
    <source>
        <dbReference type="SAM" id="MobiDB-lite"/>
    </source>
</evidence>
<feature type="region of interest" description="Disordered" evidence="1">
    <location>
        <begin position="1"/>
        <end position="96"/>
    </location>
</feature>
<proteinExistence type="predicted"/>
<accession>A0AAV9KW71</accession>
<protein>
    <submittedName>
        <fullName evidence="2">Uncharacterized protein</fullName>
    </submittedName>
</protein>
<name>A0AAV9KW71_9SOLN</name>
<comment type="caution">
    <text evidence="2">The sequence shown here is derived from an EMBL/GenBank/DDBJ whole genome shotgun (WGS) entry which is preliminary data.</text>
</comment>